<keyword evidence="2" id="KW-1133">Transmembrane helix</keyword>
<keyword evidence="2" id="KW-0812">Transmembrane</keyword>
<dbReference type="EMBL" id="CP144528">
    <property type="protein sequence ID" value="WWC73290.1"/>
    <property type="molecule type" value="Genomic_DNA"/>
</dbReference>
<proteinExistence type="predicted"/>
<feature type="compositionally biased region" description="Low complexity" evidence="1">
    <location>
        <begin position="25"/>
        <end position="34"/>
    </location>
</feature>
<dbReference type="GeneID" id="30173568"/>
<dbReference type="Proteomes" id="UP000094020">
    <property type="component" value="Chromosome 10"/>
</dbReference>
<accession>A0A1B9HYV4</accession>
<evidence type="ECO:0000313" key="5">
    <source>
        <dbReference type="Proteomes" id="UP000094020"/>
    </source>
</evidence>
<dbReference type="AlphaFoldDB" id="A0A1B9HYV4"/>
<protein>
    <submittedName>
        <fullName evidence="3">Uncharacterized protein</fullName>
    </submittedName>
</protein>
<dbReference type="PANTHER" id="PTHR37848">
    <property type="entry name" value="EXPRESSED PROTEIN"/>
    <property type="match status" value="1"/>
</dbReference>
<reference evidence="3" key="3">
    <citation type="submission" date="2016-07" db="EMBL/GenBank/DDBJ databases">
        <title>Evolution of pathogenesis and genome organization in the Tremellales.</title>
        <authorList>
            <person name="Cuomo C."/>
            <person name="Litvintseva A."/>
            <person name="Heitman J."/>
            <person name="Chen Y."/>
            <person name="Sun S."/>
            <person name="Springer D."/>
            <person name="Dromer F."/>
            <person name="Young S."/>
            <person name="Zeng Q."/>
            <person name="Chapman S."/>
            <person name="Gujja S."/>
            <person name="Saif S."/>
            <person name="Birren B."/>
        </authorList>
    </citation>
    <scope>NUCLEOTIDE SEQUENCE</scope>
    <source>
        <strain evidence="3">CBS 10737</strain>
    </source>
</reference>
<organism evidence="3">
    <name type="scientific">Kwoniella pini CBS 10737</name>
    <dbReference type="NCBI Taxonomy" id="1296096"/>
    <lineage>
        <taxon>Eukaryota</taxon>
        <taxon>Fungi</taxon>
        <taxon>Dikarya</taxon>
        <taxon>Basidiomycota</taxon>
        <taxon>Agaricomycotina</taxon>
        <taxon>Tremellomycetes</taxon>
        <taxon>Tremellales</taxon>
        <taxon>Cryptococcaceae</taxon>
        <taxon>Kwoniella</taxon>
    </lineage>
</organism>
<reference evidence="4" key="4">
    <citation type="submission" date="2024-02" db="EMBL/GenBank/DDBJ databases">
        <title>Comparative genomics of Cryptococcus and Kwoniella reveals pathogenesis evolution and contrasting modes of karyotype evolution via chromosome fusion or intercentromeric recombination.</title>
        <authorList>
            <person name="Coelho M.A."/>
            <person name="David-Palma M."/>
            <person name="Shea T."/>
            <person name="Bowers K."/>
            <person name="McGinley-Smith S."/>
            <person name="Mohammad A.W."/>
            <person name="Gnirke A."/>
            <person name="Yurkov A.M."/>
            <person name="Nowrousian M."/>
            <person name="Sun S."/>
            <person name="Cuomo C.A."/>
            <person name="Heitman J."/>
        </authorList>
    </citation>
    <scope>NUCLEOTIDE SEQUENCE</scope>
    <source>
        <strain evidence="4">CBS 10737</strain>
    </source>
</reference>
<name>A0A1B9HYV4_9TREE</name>
<reference evidence="3" key="1">
    <citation type="submission" date="2013-07" db="EMBL/GenBank/DDBJ databases">
        <title>The Genome Sequence of Cryptococcus pinus CBS10737.</title>
        <authorList>
            <consortium name="The Broad Institute Genome Sequencing Platform"/>
            <person name="Cuomo C."/>
            <person name="Litvintseva A."/>
            <person name="Chen Y."/>
            <person name="Heitman J."/>
            <person name="Sun S."/>
            <person name="Springer D."/>
            <person name="Dromer F."/>
            <person name="Young S.K."/>
            <person name="Zeng Q."/>
            <person name="Gargeya S."/>
            <person name="Fitzgerald M."/>
            <person name="Abouelleil A."/>
            <person name="Alvarado L."/>
            <person name="Berlin A.M."/>
            <person name="Chapman S.B."/>
            <person name="Dewar J."/>
            <person name="Goldberg J."/>
            <person name="Griggs A."/>
            <person name="Gujja S."/>
            <person name="Hansen M."/>
            <person name="Howarth C."/>
            <person name="Imamovic A."/>
            <person name="Larimer J."/>
            <person name="McCowan C."/>
            <person name="Murphy C."/>
            <person name="Pearson M."/>
            <person name="Priest M."/>
            <person name="Roberts A."/>
            <person name="Saif S."/>
            <person name="Shea T."/>
            <person name="Sykes S."/>
            <person name="Wortman J."/>
            <person name="Nusbaum C."/>
            <person name="Birren B."/>
        </authorList>
    </citation>
    <scope>NUCLEOTIDE SEQUENCE [LARGE SCALE GENOMIC DNA]</scope>
    <source>
        <strain evidence="3">CBS 10737</strain>
    </source>
</reference>
<dbReference type="KEGG" id="kpin:30173568"/>
<dbReference type="EMBL" id="KI894013">
    <property type="protein sequence ID" value="OCF48421.1"/>
    <property type="molecule type" value="Genomic_DNA"/>
</dbReference>
<reference evidence="4" key="2">
    <citation type="submission" date="2013-07" db="EMBL/GenBank/DDBJ databases">
        <authorList>
            <consortium name="The Broad Institute Genome Sequencing Platform"/>
            <person name="Cuomo C."/>
            <person name="Litvintseva A."/>
            <person name="Chen Y."/>
            <person name="Heitman J."/>
            <person name="Sun S."/>
            <person name="Springer D."/>
            <person name="Dromer F."/>
            <person name="Young S.K."/>
            <person name="Zeng Q."/>
            <person name="Gargeya S."/>
            <person name="Fitzgerald M."/>
            <person name="Abouelleil A."/>
            <person name="Alvarado L."/>
            <person name="Berlin A.M."/>
            <person name="Chapman S.B."/>
            <person name="Dewar J."/>
            <person name="Goldberg J."/>
            <person name="Griggs A."/>
            <person name="Gujja S."/>
            <person name="Hansen M."/>
            <person name="Howarth C."/>
            <person name="Imamovic A."/>
            <person name="Larimer J."/>
            <person name="McCowan C."/>
            <person name="Murphy C."/>
            <person name="Pearson M."/>
            <person name="Priest M."/>
            <person name="Roberts A."/>
            <person name="Saif S."/>
            <person name="Shea T."/>
            <person name="Sykes S."/>
            <person name="Wortman J."/>
            <person name="Nusbaum C."/>
            <person name="Birren B."/>
        </authorList>
    </citation>
    <scope>NUCLEOTIDE SEQUENCE</scope>
    <source>
        <strain evidence="4">CBS 10737</strain>
    </source>
</reference>
<evidence type="ECO:0000256" key="2">
    <source>
        <dbReference type="SAM" id="Phobius"/>
    </source>
</evidence>
<evidence type="ECO:0000256" key="1">
    <source>
        <dbReference type="SAM" id="MobiDB-lite"/>
    </source>
</evidence>
<gene>
    <name evidence="3" type="ORF">I206_05199</name>
    <name evidence="4" type="ORF">I206_107256</name>
</gene>
<evidence type="ECO:0000313" key="4">
    <source>
        <dbReference type="EMBL" id="WWC73290.1"/>
    </source>
</evidence>
<sequence length="493" mass="56051">MTQDSKHLVPSLSPEDDLDLPPPSYDSALASSSSGAGGSSSHAPTVEDRIIPQHLLHLFSGPCNGEPHIDNESANSIEYRQNGLVVETSDPKLSNPNVMYDFIRSQAMILPAIKIRCTGQHPETSQIDQTVWQNGVQVSKKRGETYYVTDFNFTIDLTDIINHPTNRNHIHLRTIPADYTTYRGDHSLRYGATFAPDHQNAHGEYQSLDTETEYLPTDLGRISTRAEQAEIDAWNVYRLKKGIPGWVKMQDIPEFWDSRIASKAPQISLDNDIENARRAVEDQPSLKEWCKIYCRDIGIFREFWIQKGIYGWELESLQAAISGAILSTGYQSNYITIASEITPKAIVIRPNNVFSRAMNHGFIYFLSWITLIWPMIWILKRFFPRFFGAPWNVTFINYGMKFYPPLPSTFPNESISAAQDRLPSLYKLHPELPENPTLQYGPKGVHYLLGRKEGEWFREWEERIRMGVRMKFTGQLEGGVTDGQNVGAGLDGY</sequence>
<keyword evidence="5" id="KW-1185">Reference proteome</keyword>
<dbReference type="PANTHER" id="PTHR37848:SF1">
    <property type="entry name" value="SUN DOMAIN-CONTAINING PROTEIN"/>
    <property type="match status" value="1"/>
</dbReference>
<dbReference type="RefSeq" id="XP_019009640.1">
    <property type="nucleotide sequence ID" value="XM_019156922.1"/>
</dbReference>
<evidence type="ECO:0000313" key="3">
    <source>
        <dbReference type="EMBL" id="OCF48421.1"/>
    </source>
</evidence>
<keyword evidence="2" id="KW-0472">Membrane</keyword>
<feature type="transmembrane region" description="Helical" evidence="2">
    <location>
        <begin position="361"/>
        <end position="379"/>
    </location>
</feature>
<feature type="region of interest" description="Disordered" evidence="1">
    <location>
        <begin position="1"/>
        <end position="44"/>
    </location>
</feature>
<dbReference type="OrthoDB" id="203796at2759"/>